<dbReference type="GO" id="GO:0052905">
    <property type="term" value="F:tRNA (guanosine(9)-N1)-methyltransferase activity"/>
    <property type="evidence" value="ECO:0007669"/>
    <property type="project" value="UniProtKB-EC"/>
</dbReference>
<evidence type="ECO:0000256" key="4">
    <source>
        <dbReference type="ARBA" id="ARBA00022691"/>
    </source>
</evidence>
<gene>
    <name evidence="7" type="ORF">HERILL_LOCUS13298</name>
</gene>
<name>A0A7R8V0W9_HERIL</name>
<dbReference type="FunCoup" id="A0A7R8V0W9">
    <property type="interactions" value="1780"/>
</dbReference>
<evidence type="ECO:0000313" key="8">
    <source>
        <dbReference type="Proteomes" id="UP000594454"/>
    </source>
</evidence>
<keyword evidence="4" id="KW-0949">S-adenosyl-L-methionine</keyword>
<evidence type="ECO:0000256" key="5">
    <source>
        <dbReference type="ARBA" id="ARBA00048434"/>
    </source>
</evidence>
<dbReference type="OrthoDB" id="278300at2759"/>
<dbReference type="InterPro" id="IPR038459">
    <property type="entry name" value="MT_TRM10-typ_sf"/>
</dbReference>
<dbReference type="GO" id="GO:0002939">
    <property type="term" value="P:tRNA N1-guanine methylation"/>
    <property type="evidence" value="ECO:0007669"/>
    <property type="project" value="TreeGrafter"/>
</dbReference>
<dbReference type="InterPro" id="IPR028564">
    <property type="entry name" value="MT_TRM10-typ"/>
</dbReference>
<evidence type="ECO:0000256" key="3">
    <source>
        <dbReference type="ARBA" id="ARBA00022679"/>
    </source>
</evidence>
<dbReference type="InParanoid" id="A0A7R8V0W9"/>
<dbReference type="PANTHER" id="PTHR13563:SF13">
    <property type="entry name" value="TRNA METHYLTRANSFERASE 10 HOMOLOG A"/>
    <property type="match status" value="1"/>
</dbReference>
<dbReference type="InterPro" id="IPR007356">
    <property type="entry name" value="tRNA_m1G_MeTrfase_euk"/>
</dbReference>
<dbReference type="GO" id="GO:0005654">
    <property type="term" value="C:nucleoplasm"/>
    <property type="evidence" value="ECO:0007669"/>
    <property type="project" value="TreeGrafter"/>
</dbReference>
<reference evidence="7 8" key="1">
    <citation type="submission" date="2020-11" db="EMBL/GenBank/DDBJ databases">
        <authorList>
            <person name="Wallbank WR R."/>
            <person name="Pardo Diaz C."/>
            <person name="Kozak K."/>
            <person name="Martin S."/>
            <person name="Jiggins C."/>
            <person name="Moest M."/>
            <person name="Warren A I."/>
            <person name="Generalovic N T."/>
            <person name="Byers J.R.P. K."/>
            <person name="Montejo-Kovacevich G."/>
            <person name="Yen C E."/>
        </authorList>
    </citation>
    <scope>NUCLEOTIDE SEQUENCE [LARGE SCALE GENOMIC DNA]</scope>
</reference>
<evidence type="ECO:0000313" key="7">
    <source>
        <dbReference type="EMBL" id="CAD7090841.1"/>
    </source>
</evidence>
<feature type="domain" description="SAM-dependent MTase TRM10-type" evidence="6">
    <location>
        <begin position="79"/>
        <end position="253"/>
    </location>
</feature>
<dbReference type="GO" id="GO:0000049">
    <property type="term" value="F:tRNA binding"/>
    <property type="evidence" value="ECO:0007669"/>
    <property type="project" value="TreeGrafter"/>
</dbReference>
<proteinExistence type="predicted"/>
<dbReference type="Gene3D" id="3.40.1280.30">
    <property type="match status" value="1"/>
</dbReference>
<dbReference type="PANTHER" id="PTHR13563">
    <property type="entry name" value="TRNA (GUANINE-9-) METHYLTRANSFERASE"/>
    <property type="match status" value="1"/>
</dbReference>
<evidence type="ECO:0000259" key="6">
    <source>
        <dbReference type="PROSITE" id="PS51675"/>
    </source>
</evidence>
<dbReference type="PROSITE" id="PS51675">
    <property type="entry name" value="SAM_MT_TRM10"/>
    <property type="match status" value="1"/>
</dbReference>
<keyword evidence="8" id="KW-1185">Reference proteome</keyword>
<evidence type="ECO:0000256" key="2">
    <source>
        <dbReference type="ARBA" id="ARBA00022603"/>
    </source>
</evidence>
<protein>
    <recommendedName>
        <fullName evidence="1">tRNA (guanine(9)-N(1))-methyltransferase</fullName>
        <ecNumber evidence="1">2.1.1.221</ecNumber>
    </recommendedName>
</protein>
<organism evidence="7 8">
    <name type="scientific">Hermetia illucens</name>
    <name type="common">Black soldier fly</name>
    <dbReference type="NCBI Taxonomy" id="343691"/>
    <lineage>
        <taxon>Eukaryota</taxon>
        <taxon>Metazoa</taxon>
        <taxon>Ecdysozoa</taxon>
        <taxon>Arthropoda</taxon>
        <taxon>Hexapoda</taxon>
        <taxon>Insecta</taxon>
        <taxon>Pterygota</taxon>
        <taxon>Neoptera</taxon>
        <taxon>Endopterygota</taxon>
        <taxon>Diptera</taxon>
        <taxon>Brachycera</taxon>
        <taxon>Stratiomyomorpha</taxon>
        <taxon>Stratiomyidae</taxon>
        <taxon>Hermetiinae</taxon>
        <taxon>Hermetia</taxon>
    </lineage>
</organism>
<dbReference type="EC" id="2.1.1.221" evidence="1"/>
<comment type="catalytic activity">
    <reaction evidence="5">
        <text>guanosine(9) in tRNA + S-adenosyl-L-methionine = N(1)-methylguanosine(9) in tRNA + S-adenosyl-L-homocysteine + H(+)</text>
        <dbReference type="Rhea" id="RHEA:43156"/>
        <dbReference type="Rhea" id="RHEA-COMP:10367"/>
        <dbReference type="Rhea" id="RHEA-COMP:10368"/>
        <dbReference type="ChEBI" id="CHEBI:15378"/>
        <dbReference type="ChEBI" id="CHEBI:57856"/>
        <dbReference type="ChEBI" id="CHEBI:59789"/>
        <dbReference type="ChEBI" id="CHEBI:73542"/>
        <dbReference type="ChEBI" id="CHEBI:74269"/>
        <dbReference type="EC" id="2.1.1.221"/>
    </reaction>
</comment>
<accession>A0A7R8V0W9</accession>
<keyword evidence="3" id="KW-0808">Transferase</keyword>
<keyword evidence="2" id="KW-0489">Methyltransferase</keyword>
<dbReference type="Proteomes" id="UP000594454">
    <property type="component" value="Chromosome 5"/>
</dbReference>
<dbReference type="EMBL" id="LR899013">
    <property type="protein sequence ID" value="CAD7090841.1"/>
    <property type="molecule type" value="Genomic_DNA"/>
</dbReference>
<dbReference type="AlphaFoldDB" id="A0A7R8V0W9"/>
<sequence length="282" mass="33054">MRDMSNRRQIAPCLIQLITCLQRRNVTRGKQFKWRRDSGSNDTATADVEKASEEVKKLAEWEIKKKEKRLRSVQNITEKGRGRSPKVYRPEQVPDIIVDLDYDDLMIDKDVAKCVKQLLRIYTINRRSNRPAKLHFAGVKENGRIHKCLERNDGYQNWDVHWHLNPSRKFVINPKIVFLTSDSDNVLKERLCLDRAEKLGLRTARLPLNDYVDIKTRTVLSTVHVFDMLLNVSMGKPWQQTILDILPMRKGAKAKDATENDKKWKKLRQIRLLMTVNKSRNP</sequence>
<evidence type="ECO:0000256" key="1">
    <source>
        <dbReference type="ARBA" id="ARBA00012797"/>
    </source>
</evidence>